<name>A0A6V7P648_ANACO</name>
<sequence length="1732" mass="191486">MLFPRRYSTYYSPTTYSTNYSRTYPAHPQPLSLLLLHLHGPSPPAPRPAILARALRLGAHDDALVAARLIGGLPPRLAARALAVLPGTSLLPFNAAIRVLSESPNLSHRALALFKSLKLRSLSPNDFTFSFLLKAASASKDASFVRQVHAHVAKSGVGFNGFVANGLLSAYVKGAGDLLSARKVFDEMPDRKSVCCWTCLVSGYAQFGLVEDALRLFARMVEENLRPEDDTMVGVISACSKLDTGEIEQWVNMFTEFGDQICDFSGDAVDTVLIYLHAKLGRIEESRDLFDKMARRRSGNLSVIAWNAMIGGYVQNSRPVDALGLFHHMLDISITKPNHVTIVSVLSACALVGDLNLGRWAHAYAKSRYSKLLAESNKILATAFIDMYSKCGSLEGAEDVFDQMATKDVVSFNAMIMGLATNGRGNEALKLFFEMDKHGVKPNDGTFLGLLCACTHSRLVEEGRKFFKEMHKKYNVVPRLEHYACFVDLIARAGFIEEALQVVNTMPIEPNGLVWGALLGASLVHSKVDIARDVAERLFDVDPESSAGYVLLSNAYATNSSWGNITELRCLMKARGVSKQTGFSWINIEGIAHEFHVGSVNHPEMGNANLLTPLLATLHQHRLLLPLTSLAQLLATFHQHRLPLPLTSLAQLLATFHQHRLPFPLLPLTSLAHVGQPVYAPTSPSKRPYCPHRPFAPLSTLLSGFAPHPLGIAPPTRPCRSILRDFCSTPLSGVGALGVFERGHRAASCREPRRCLLCMNRGHPAVRCSFRRSASRTSMEFGPSSGRPQSIAAFLPARPPPAGQPSLLGCVAKADSLGLQPDVVRRILPRGLASRFGGSSRDFKVATFLDSSMAVFFPNWVVRGSAVGRSPLRFENFLFHFFDWTAPGEIERGHLLHKVWIRLHLWPILCWNEEDVKAAVSGFGELWEVDPLSERWDDVSFFRARIRCQDVSLIPEQLLLTVEDRRFRIPVEVESWEDAPPILLREGLDSSAAQEDFLRLTVSCAKGDLSFRPSADRSGQMSIRASGVGETSCRTTLQHRDCQLGSYPDPTTPRVADLPDAASGLPLTPRVADPPDAATGQPITSNVLCLPWVSDLAAQQPAPDAPSLNSSPSSIIPTGPMLPGPHLPMSGQLQQHQPLLIRRSPRLAAKYRGFKTKSSLIRAQEILCNKHNSAIHSTSASAITASATSALPTSAPALATSAAQTLPCDSAATGAFDHEHRLPPSIEEEDFRAIDAIGTKGGILTAWNPNLFDCVAEWSGTYSLTVVLRRKCDGNKFTISNIYGPTCTSLRINFFQEIRHLGQMSTGAWTAIGDFNVLLSRLDKNVPPSHSNDMMLFRALVSDIGLLDLPLLNKSFTWTNGRRNPTLERLDRAFISKDWQLFFPTSFLRALPRPRSDHSPLVLSAHTFVPSPRLFRFESFWLRYPAIFQVVSQAWDSPASTSVPDPALRFATKIDRVKMALRSWATGFTTALKIQADLCLAWLEWLDKAEESRILIPAEGMLRISLKCRYEELCLQEEMKWKQRSSMHWLRAGDANTKFFHLKANCRRRKKTISQLLDGIDPSSNTTVDLSLLYGSENVDLSTLHSPFTIEEVKRAVFSSAPEKAPGPNGFPMLFYQRFWPILQDDIMEVFASFYDGSSNLSAMNCSWICPIPKKTDVISAKDLRPISLVHSLPKLISKVLAARLQSFMDRLINPFQTAFIKGRYILDNFLTAHYPHTPSAVLQTASRALQD</sequence>
<reference evidence="5" key="1">
    <citation type="submission" date="2020-07" db="EMBL/GenBank/DDBJ databases">
        <authorList>
            <person name="Lin J."/>
        </authorList>
    </citation>
    <scope>NUCLEOTIDE SEQUENCE</scope>
</reference>
<dbReference type="InterPro" id="IPR011990">
    <property type="entry name" value="TPR-like_helical_dom_sf"/>
</dbReference>
<dbReference type="GO" id="GO:0003723">
    <property type="term" value="F:RNA binding"/>
    <property type="evidence" value="ECO:0007669"/>
    <property type="project" value="InterPro"/>
</dbReference>
<evidence type="ECO:0000313" key="5">
    <source>
        <dbReference type="EMBL" id="CAD1826116.1"/>
    </source>
</evidence>
<evidence type="ECO:0000256" key="2">
    <source>
        <dbReference type="ARBA" id="ARBA00022946"/>
    </source>
</evidence>
<feature type="repeat" description="PPR" evidence="3">
    <location>
        <begin position="193"/>
        <end position="227"/>
    </location>
</feature>
<dbReference type="PANTHER" id="PTHR47926:SF344">
    <property type="entry name" value="OS07G0636900 PROTEIN"/>
    <property type="match status" value="1"/>
</dbReference>
<evidence type="ECO:0008006" key="6">
    <source>
        <dbReference type="Google" id="ProtNLM"/>
    </source>
</evidence>
<keyword evidence="2" id="KW-0809">Transit peptide</keyword>
<feature type="repeat" description="PPR" evidence="3">
    <location>
        <begin position="302"/>
        <end position="336"/>
    </location>
</feature>
<dbReference type="Gene3D" id="3.60.10.10">
    <property type="entry name" value="Endonuclease/exonuclease/phosphatase"/>
    <property type="match status" value="1"/>
</dbReference>
<dbReference type="InterPro" id="IPR036691">
    <property type="entry name" value="Endo/exonu/phosph_ase_sf"/>
</dbReference>
<feature type="compositionally biased region" description="Low complexity" evidence="4">
    <location>
        <begin position="1100"/>
        <end position="1117"/>
    </location>
</feature>
<dbReference type="Gene3D" id="1.25.40.10">
    <property type="entry name" value="Tetratricopeptide repeat domain"/>
    <property type="match status" value="3"/>
</dbReference>
<dbReference type="SUPFAM" id="SSF56219">
    <property type="entry name" value="DNase I-like"/>
    <property type="match status" value="1"/>
</dbReference>
<gene>
    <name evidence="5" type="ORF">CB5_LOCUS9327</name>
</gene>
<evidence type="ECO:0000256" key="1">
    <source>
        <dbReference type="ARBA" id="ARBA00022737"/>
    </source>
</evidence>
<dbReference type="GO" id="GO:0009451">
    <property type="term" value="P:RNA modification"/>
    <property type="evidence" value="ECO:0007669"/>
    <property type="project" value="InterPro"/>
</dbReference>
<dbReference type="Pfam" id="PF20431">
    <property type="entry name" value="E_motif"/>
    <property type="match status" value="1"/>
</dbReference>
<dbReference type="PROSITE" id="PS51375">
    <property type="entry name" value="PPR"/>
    <property type="match status" value="3"/>
</dbReference>
<dbReference type="FunFam" id="1.25.40.10:FF:000344">
    <property type="entry name" value="Pentatricopeptide repeat-containing protein"/>
    <property type="match status" value="1"/>
</dbReference>
<feature type="region of interest" description="Disordered" evidence="4">
    <location>
        <begin position="1100"/>
        <end position="1135"/>
    </location>
</feature>
<dbReference type="FunFam" id="1.25.40.10:FF:000090">
    <property type="entry name" value="Pentatricopeptide repeat-containing protein, chloroplastic"/>
    <property type="match status" value="1"/>
</dbReference>
<dbReference type="InterPro" id="IPR002885">
    <property type="entry name" value="PPR_rpt"/>
</dbReference>
<proteinExistence type="predicted"/>
<dbReference type="InterPro" id="IPR046848">
    <property type="entry name" value="E_motif"/>
</dbReference>
<dbReference type="EMBL" id="LR862145">
    <property type="protein sequence ID" value="CAD1826116.1"/>
    <property type="molecule type" value="Genomic_DNA"/>
</dbReference>
<dbReference type="InterPro" id="IPR046960">
    <property type="entry name" value="PPR_At4g14850-like_plant"/>
</dbReference>
<dbReference type="Pfam" id="PF13041">
    <property type="entry name" value="PPR_2"/>
    <property type="match status" value="1"/>
</dbReference>
<dbReference type="PANTHER" id="PTHR47926">
    <property type="entry name" value="PENTATRICOPEPTIDE REPEAT-CONTAINING PROTEIN"/>
    <property type="match status" value="1"/>
</dbReference>
<feature type="region of interest" description="Disordered" evidence="4">
    <location>
        <begin position="1044"/>
        <end position="1079"/>
    </location>
</feature>
<keyword evidence="1" id="KW-0677">Repeat</keyword>
<dbReference type="NCBIfam" id="TIGR00756">
    <property type="entry name" value="PPR"/>
    <property type="match status" value="3"/>
</dbReference>
<protein>
    <recommendedName>
        <fullName evidence="6">Reverse transcriptase domain-containing protein</fullName>
    </recommendedName>
</protein>
<dbReference type="Pfam" id="PF01535">
    <property type="entry name" value="PPR"/>
    <property type="match status" value="3"/>
</dbReference>
<feature type="repeat" description="PPR" evidence="3">
    <location>
        <begin position="408"/>
        <end position="442"/>
    </location>
</feature>
<evidence type="ECO:0000256" key="4">
    <source>
        <dbReference type="SAM" id="MobiDB-lite"/>
    </source>
</evidence>
<evidence type="ECO:0000256" key="3">
    <source>
        <dbReference type="PROSITE-ProRule" id="PRU00708"/>
    </source>
</evidence>
<organism evidence="5">
    <name type="scientific">Ananas comosus var. bracteatus</name>
    <name type="common">red pineapple</name>
    <dbReference type="NCBI Taxonomy" id="296719"/>
    <lineage>
        <taxon>Eukaryota</taxon>
        <taxon>Viridiplantae</taxon>
        <taxon>Streptophyta</taxon>
        <taxon>Embryophyta</taxon>
        <taxon>Tracheophyta</taxon>
        <taxon>Spermatophyta</taxon>
        <taxon>Magnoliopsida</taxon>
        <taxon>Liliopsida</taxon>
        <taxon>Poales</taxon>
        <taxon>Bromeliaceae</taxon>
        <taxon>Bromelioideae</taxon>
        <taxon>Ananas</taxon>
    </lineage>
</organism>
<accession>A0A6V7P648</accession>